<proteinExistence type="predicted"/>
<protein>
    <submittedName>
        <fullName evidence="2">Uncharacterized protein</fullName>
    </submittedName>
</protein>
<feature type="compositionally biased region" description="Polar residues" evidence="1">
    <location>
        <begin position="337"/>
        <end position="346"/>
    </location>
</feature>
<evidence type="ECO:0000313" key="3">
    <source>
        <dbReference type="Proteomes" id="UP000008743"/>
    </source>
</evidence>
<dbReference type="Proteomes" id="UP000008743">
    <property type="component" value="Unassembled WGS sequence"/>
</dbReference>
<dbReference type="OrthoDB" id="5511684at2759"/>
<dbReference type="STRING" id="595528.A0A0D2TZR1"/>
<dbReference type="InterPro" id="IPR016024">
    <property type="entry name" value="ARM-type_fold"/>
</dbReference>
<dbReference type="PhylomeDB" id="A0A0D2TZR1"/>
<accession>A0A0D2TZR1</accession>
<feature type="compositionally biased region" description="Basic and acidic residues" evidence="1">
    <location>
        <begin position="309"/>
        <end position="335"/>
    </location>
</feature>
<reference evidence="3" key="1">
    <citation type="submission" date="2011-02" db="EMBL/GenBank/DDBJ databases">
        <title>The Genome Sequence of Capsaspora owczarzaki ATCC 30864.</title>
        <authorList>
            <person name="Russ C."/>
            <person name="Cuomo C."/>
            <person name="Burger G."/>
            <person name="Gray M.W."/>
            <person name="Holland P.W.H."/>
            <person name="King N."/>
            <person name="Lang F.B.F."/>
            <person name="Roger A.J."/>
            <person name="Ruiz-Trillo I."/>
            <person name="Young S.K."/>
            <person name="Zeng Q."/>
            <person name="Gargeya S."/>
            <person name="Alvarado L."/>
            <person name="Berlin A."/>
            <person name="Chapman S.B."/>
            <person name="Chen Z."/>
            <person name="Freedman E."/>
            <person name="Gellesch M."/>
            <person name="Goldberg J."/>
            <person name="Griggs A."/>
            <person name="Gujja S."/>
            <person name="Heilman E."/>
            <person name="Heiman D."/>
            <person name="Howarth C."/>
            <person name="Mehta T."/>
            <person name="Neiman D."/>
            <person name="Pearson M."/>
            <person name="Roberts A."/>
            <person name="Saif S."/>
            <person name="Shea T."/>
            <person name="Shenoy N."/>
            <person name="Sisk P."/>
            <person name="Stolte C."/>
            <person name="Sykes S."/>
            <person name="White J."/>
            <person name="Yandava C."/>
            <person name="Haas B."/>
            <person name="Nusbaum C."/>
            <person name="Birren B."/>
        </authorList>
    </citation>
    <scope>NUCLEOTIDE SEQUENCE</scope>
    <source>
        <strain evidence="3">ATCC 30864</strain>
    </source>
</reference>
<dbReference type="AlphaFoldDB" id="A0A0D2TZR1"/>
<gene>
    <name evidence="2" type="ORF">CAOG_000079</name>
</gene>
<name>A0A0D2TZR1_CAPO3</name>
<keyword evidence="3" id="KW-1185">Reference proteome</keyword>
<feature type="region of interest" description="Disordered" evidence="1">
    <location>
        <begin position="302"/>
        <end position="401"/>
    </location>
</feature>
<evidence type="ECO:0000256" key="1">
    <source>
        <dbReference type="SAM" id="MobiDB-lite"/>
    </source>
</evidence>
<dbReference type="eggNOG" id="KOG4373">
    <property type="taxonomic scope" value="Eukaryota"/>
</dbReference>
<dbReference type="RefSeq" id="XP_004364950.2">
    <property type="nucleotide sequence ID" value="XM_004364893.2"/>
</dbReference>
<evidence type="ECO:0000313" key="2">
    <source>
        <dbReference type="EMBL" id="KJE88421.1"/>
    </source>
</evidence>
<dbReference type="SUPFAM" id="SSF48371">
    <property type="entry name" value="ARM repeat"/>
    <property type="match status" value="1"/>
</dbReference>
<feature type="compositionally biased region" description="Acidic residues" evidence="1">
    <location>
        <begin position="374"/>
        <end position="401"/>
    </location>
</feature>
<organism evidence="2 3">
    <name type="scientific">Capsaspora owczarzaki (strain ATCC 30864)</name>
    <dbReference type="NCBI Taxonomy" id="595528"/>
    <lineage>
        <taxon>Eukaryota</taxon>
        <taxon>Filasterea</taxon>
        <taxon>Capsaspora</taxon>
    </lineage>
</organism>
<sequence length="450" mass="49397">MLTKGIKAIYTNHRVFSAAGQLMFLCDDRKLNWYLKRSLAVELNPNVAEGDEAAAARPLQPAALESSPAALLNATAAGAAAAGTAGPRAIRLTFTPKGLGRVNDPFYLQALPNRCFVCGAFDRHVARAVREAETPAASQSGLASGDNSDPPPATIYRCHVVPSLYRRHFPRIYKSHAAHDVLRLCGACIRRLDPVRAAVMKQLAKEFGVPVDTSPPLTEYEQRVERIARLGSALNGHSHNMPPARVELLTTELLGHVAFTQLAATKEGDADLLPSWWSTSSEVLEHLQQVVDVANSILSKSKSARKVRLRDGRREHPEDARERLGRKAAREKELADSTVSDASRPNLSKGEGAPHSGRLDGDSGKDNGAIRANDDDDDDDDDDNNNDNDDEDDDDDDDDEADHGRLVVARLSTDAALLDFVRRWRRAFVQSLRPQHLPAHWSIDRSLDMR</sequence>
<dbReference type="EMBL" id="KE346360">
    <property type="protein sequence ID" value="KJE88421.1"/>
    <property type="molecule type" value="Genomic_DNA"/>
</dbReference>
<dbReference type="InParanoid" id="A0A0D2TZR1"/>